<dbReference type="RefSeq" id="XP_020101969.1">
    <property type="nucleotide sequence ID" value="XM_020246380.1"/>
</dbReference>
<dbReference type="InterPro" id="IPR040122">
    <property type="entry name" value="Importin_beta"/>
</dbReference>
<dbReference type="GO" id="GO:0031267">
    <property type="term" value="F:small GTPase binding"/>
    <property type="evidence" value="ECO:0007669"/>
    <property type="project" value="InterPro"/>
</dbReference>
<dbReference type="InterPro" id="IPR016024">
    <property type="entry name" value="ARM-type_fold"/>
</dbReference>
<keyword evidence="8" id="KW-1185">Reference proteome</keyword>
<dbReference type="FunFam" id="1.25.10.10:FF:000027">
    <property type="entry name" value="Importin subunit beta-1"/>
    <property type="match status" value="1"/>
</dbReference>
<dbReference type="GO" id="GO:0005737">
    <property type="term" value="C:cytoplasm"/>
    <property type="evidence" value="ECO:0007669"/>
    <property type="project" value="UniProtKB-SubCell"/>
</dbReference>
<dbReference type="GeneID" id="109719607"/>
<evidence type="ECO:0000256" key="5">
    <source>
        <dbReference type="ARBA" id="ARBA00022737"/>
    </source>
</evidence>
<sequence>MEITEILLSAQSPNVNIRSAAEQKLKQFQEQSLPIFLLVLSAELSNEKKPPESRWLAGIILKNSLDVKNLVRKRELTQQWINLDPSVKTQIRELVLRALGSTVSEARRTSSQVIAKIAAIEIPNKQWPELVEKLLCNIFNQAAQTFLKQSTYETLGYICEELSPHDLEQNEVNSILTALVHGMSQSEHSPEVRLAAVKSLFNALDFAKTNFENEMERNFIMKVICENALSQVLGIRLAAFECLVSISSTYYELLEPYMEALFGLTTKAIIGDEEPVALQAIELWSSICEEEIDIQEAHIEATECLDSRHHRITSRALPLLVPILLETLKKQEEDQDQDSDTWNLSMAGGTCLGLVARNVGDAIVPLVMPFVESNIVDNDWCRREAATFAFGSILEGPSIEELSPMIHSGFDFLLNAMKDPKNHVRSTTAWTLGRIFEFLHSPSNIESVITPVGLPRIMCVLMEAIKDAPNVAEKVCGALYFLAHGYENGGSNCSVLSPYFSEIISALLYTADRTDSSDFRLRASAYETLNEIIRCFTKSETSNFIPKLLNGIMNRLSQTLRLQIVSTGDREKQSDLQALLCGVLQVIIQKLGSFEETREIILHSSNQLMSLFLQVFSCHCSTVHEEAILAIGTLAYVTGPAFIKYMQEFYKYLEMGLRNFEEYQVCSISIGVVGDICRALDEKVLPYCDGILTHLLRDLSNPMLNRTVKPPIFSCLGDIALAIGKHFERYLPYVMPMLQGAADLCSCLDVNDEEMVEYGNDLRRSIFEAYTGLLQGFKDTNAGLMIPYVGHLLQFTEAIFRDKLRDEAVTKAAVAVMGDLADTLGPNTKIYFSGRTFHQDFLGECFKSDDDQLKQTASWTQGVIGRVLVS</sequence>
<evidence type="ECO:0000256" key="3">
    <source>
        <dbReference type="ARBA" id="ARBA00022448"/>
    </source>
</evidence>
<evidence type="ECO:0000313" key="8">
    <source>
        <dbReference type="Proteomes" id="UP000515123"/>
    </source>
</evidence>
<keyword evidence="5" id="KW-0677">Repeat</keyword>
<dbReference type="GO" id="GO:0006606">
    <property type="term" value="P:protein import into nucleus"/>
    <property type="evidence" value="ECO:0007669"/>
    <property type="project" value="InterPro"/>
</dbReference>
<dbReference type="PROSITE" id="PS50166">
    <property type="entry name" value="IMPORTIN_B_NT"/>
    <property type="match status" value="1"/>
</dbReference>
<evidence type="ECO:0000256" key="2">
    <source>
        <dbReference type="ARBA" id="ARBA00010907"/>
    </source>
</evidence>
<comment type="subcellular location">
    <subcellularLocation>
        <location evidence="1">Cytoplasm</location>
    </subcellularLocation>
</comment>
<dbReference type="InterPro" id="IPR058584">
    <property type="entry name" value="IMB1_TNPO1-like_TPR"/>
</dbReference>
<dbReference type="SMART" id="SM00913">
    <property type="entry name" value="IBN_N"/>
    <property type="match status" value="1"/>
</dbReference>
<dbReference type="Pfam" id="PF25574">
    <property type="entry name" value="TPR_IMB1"/>
    <property type="match status" value="1"/>
</dbReference>
<proteinExistence type="inferred from homology"/>
<evidence type="ECO:0000256" key="4">
    <source>
        <dbReference type="ARBA" id="ARBA00022490"/>
    </source>
</evidence>
<evidence type="ECO:0000313" key="9">
    <source>
        <dbReference type="RefSeq" id="XP_020101969.1"/>
    </source>
</evidence>
<accession>A0A6P5G0S4</accession>
<dbReference type="Pfam" id="PF03810">
    <property type="entry name" value="IBN_N"/>
    <property type="match status" value="1"/>
</dbReference>
<name>A0A6P5G0S4_ANACO</name>
<keyword evidence="4" id="KW-0963">Cytoplasm</keyword>
<dbReference type="AlphaFoldDB" id="A0A6P5G0S4"/>
<dbReference type="InterPro" id="IPR011989">
    <property type="entry name" value="ARM-like"/>
</dbReference>
<reference evidence="8" key="1">
    <citation type="journal article" date="2015" name="Nat. Genet.">
        <title>The pineapple genome and the evolution of CAM photosynthesis.</title>
        <authorList>
            <person name="Ming R."/>
            <person name="VanBuren R."/>
            <person name="Wai C.M."/>
            <person name="Tang H."/>
            <person name="Schatz M.C."/>
            <person name="Bowers J.E."/>
            <person name="Lyons E."/>
            <person name="Wang M.L."/>
            <person name="Chen J."/>
            <person name="Biggers E."/>
            <person name="Zhang J."/>
            <person name="Huang L."/>
            <person name="Zhang L."/>
            <person name="Miao W."/>
            <person name="Zhang J."/>
            <person name="Ye Z."/>
            <person name="Miao C."/>
            <person name="Lin Z."/>
            <person name="Wang H."/>
            <person name="Zhou H."/>
            <person name="Yim W.C."/>
            <person name="Priest H.D."/>
            <person name="Zheng C."/>
            <person name="Woodhouse M."/>
            <person name="Edger P.P."/>
            <person name="Guyot R."/>
            <person name="Guo H.B."/>
            <person name="Guo H."/>
            <person name="Zheng G."/>
            <person name="Singh R."/>
            <person name="Sharma A."/>
            <person name="Min X."/>
            <person name="Zheng Y."/>
            <person name="Lee H."/>
            <person name="Gurtowski J."/>
            <person name="Sedlazeck F.J."/>
            <person name="Harkess A."/>
            <person name="McKain M.R."/>
            <person name="Liao Z."/>
            <person name="Fang J."/>
            <person name="Liu J."/>
            <person name="Zhang X."/>
            <person name="Zhang Q."/>
            <person name="Hu W."/>
            <person name="Qin Y."/>
            <person name="Wang K."/>
            <person name="Chen L.Y."/>
            <person name="Shirley N."/>
            <person name="Lin Y.R."/>
            <person name="Liu L.Y."/>
            <person name="Hernandez A.G."/>
            <person name="Wright C.L."/>
            <person name="Bulone V."/>
            <person name="Tuskan G.A."/>
            <person name="Heath K."/>
            <person name="Zee F."/>
            <person name="Moore P.H."/>
            <person name="Sunkar R."/>
            <person name="Leebens-Mack J.H."/>
            <person name="Mockler T."/>
            <person name="Bennetzen J.L."/>
            <person name="Freeling M."/>
            <person name="Sankoff D."/>
            <person name="Paterson A.H."/>
            <person name="Zhu X."/>
            <person name="Yang X."/>
            <person name="Smith J.A."/>
            <person name="Cushman J.C."/>
            <person name="Paull R.E."/>
            <person name="Yu Q."/>
        </authorList>
    </citation>
    <scope>NUCLEOTIDE SEQUENCE [LARGE SCALE GENOMIC DNA]</scope>
    <source>
        <strain evidence="8">cv. F153</strain>
    </source>
</reference>
<dbReference type="Pfam" id="PF13513">
    <property type="entry name" value="HEAT_EZ"/>
    <property type="match status" value="1"/>
</dbReference>
<comment type="similarity">
    <text evidence="2">Belongs to the importin beta family. Importin beta-1 subfamily.</text>
</comment>
<organism evidence="8 9">
    <name type="scientific">Ananas comosus</name>
    <name type="common">Pineapple</name>
    <name type="synonym">Ananas ananas</name>
    <dbReference type="NCBI Taxonomy" id="4615"/>
    <lineage>
        <taxon>Eukaryota</taxon>
        <taxon>Viridiplantae</taxon>
        <taxon>Streptophyta</taxon>
        <taxon>Embryophyta</taxon>
        <taxon>Tracheophyta</taxon>
        <taxon>Spermatophyta</taxon>
        <taxon>Magnoliopsida</taxon>
        <taxon>Liliopsida</taxon>
        <taxon>Poales</taxon>
        <taxon>Bromeliaceae</taxon>
        <taxon>Bromelioideae</taxon>
        <taxon>Ananas</taxon>
    </lineage>
</organism>
<dbReference type="Gene3D" id="1.25.10.10">
    <property type="entry name" value="Leucine-rich Repeat Variant"/>
    <property type="match status" value="1"/>
</dbReference>
<gene>
    <name evidence="9" type="primary">LOC109719607</name>
</gene>
<reference evidence="9" key="2">
    <citation type="submission" date="2025-08" db="UniProtKB">
        <authorList>
            <consortium name="RefSeq"/>
        </authorList>
    </citation>
    <scope>IDENTIFICATION</scope>
    <source>
        <tissue evidence="9">Leaf</tissue>
    </source>
</reference>
<protein>
    <submittedName>
        <fullName evidence="9">Importin subunit beta-1-like</fullName>
    </submittedName>
</protein>
<keyword evidence="3" id="KW-0813">Transport</keyword>
<evidence type="ECO:0000256" key="6">
    <source>
        <dbReference type="ARBA" id="ARBA00022927"/>
    </source>
</evidence>
<evidence type="ECO:0000256" key="1">
    <source>
        <dbReference type="ARBA" id="ARBA00004496"/>
    </source>
</evidence>
<feature type="domain" description="Importin N-terminal" evidence="7">
    <location>
        <begin position="21"/>
        <end position="101"/>
    </location>
</feature>
<dbReference type="Proteomes" id="UP000515123">
    <property type="component" value="Linkage group 13"/>
</dbReference>
<evidence type="ECO:0000259" key="7">
    <source>
        <dbReference type="PROSITE" id="PS50166"/>
    </source>
</evidence>
<dbReference type="OrthoDB" id="10263328at2759"/>
<dbReference type="SUPFAM" id="SSF48371">
    <property type="entry name" value="ARM repeat"/>
    <property type="match status" value="1"/>
</dbReference>
<dbReference type="InterPro" id="IPR001494">
    <property type="entry name" value="Importin-beta_N"/>
</dbReference>
<keyword evidence="6" id="KW-0653">Protein transport</keyword>
<dbReference type="PANTHER" id="PTHR10527">
    <property type="entry name" value="IMPORTIN BETA"/>
    <property type="match status" value="1"/>
</dbReference>